<dbReference type="AlphaFoldDB" id="A0AAD5TAK1"/>
<name>A0AAD5TAK1_9FUNG</name>
<reference evidence="1" key="1">
    <citation type="submission" date="2020-05" db="EMBL/GenBank/DDBJ databases">
        <title>Phylogenomic resolution of chytrid fungi.</title>
        <authorList>
            <person name="Stajich J.E."/>
            <person name="Amses K."/>
            <person name="Simmons R."/>
            <person name="Seto K."/>
            <person name="Myers J."/>
            <person name="Bonds A."/>
            <person name="Quandt C.A."/>
            <person name="Barry K."/>
            <person name="Liu P."/>
            <person name="Grigoriev I."/>
            <person name="Longcore J.E."/>
            <person name="James T.Y."/>
        </authorList>
    </citation>
    <scope>NUCLEOTIDE SEQUENCE</scope>
    <source>
        <strain evidence="1">JEL0379</strain>
    </source>
</reference>
<proteinExistence type="predicted"/>
<organism evidence="1 2">
    <name type="scientific">Geranomyces variabilis</name>
    <dbReference type="NCBI Taxonomy" id="109894"/>
    <lineage>
        <taxon>Eukaryota</taxon>
        <taxon>Fungi</taxon>
        <taxon>Fungi incertae sedis</taxon>
        <taxon>Chytridiomycota</taxon>
        <taxon>Chytridiomycota incertae sedis</taxon>
        <taxon>Chytridiomycetes</taxon>
        <taxon>Spizellomycetales</taxon>
        <taxon>Powellomycetaceae</taxon>
        <taxon>Geranomyces</taxon>
    </lineage>
</organism>
<sequence length="176" mass="19259">MATFIPPVLPAGHWGLPAGFPAAPTPLNMAGIQVVHRSALSATARLIFLYDGIPDVDKVHEWGEAHAAHHNAIKRCDAAMGCGSFNFYDYLAYQIPPTLPNCMQAWMHDRLTKLINMAAAPLTNPTAPAGAANPAVPLITWFLNHFYASEFPKNLTAGYRFTISSLTLRDLLKDYI</sequence>
<evidence type="ECO:0000313" key="1">
    <source>
        <dbReference type="EMBL" id="KAJ3164529.1"/>
    </source>
</evidence>
<dbReference type="EMBL" id="JADGJQ010000270">
    <property type="protein sequence ID" value="KAJ3164529.1"/>
    <property type="molecule type" value="Genomic_DNA"/>
</dbReference>
<dbReference type="Proteomes" id="UP001212152">
    <property type="component" value="Unassembled WGS sequence"/>
</dbReference>
<protein>
    <submittedName>
        <fullName evidence="1">Uncharacterized protein</fullName>
    </submittedName>
</protein>
<gene>
    <name evidence="1" type="ORF">HDU87_003692</name>
</gene>
<comment type="caution">
    <text evidence="1">The sequence shown here is derived from an EMBL/GenBank/DDBJ whole genome shotgun (WGS) entry which is preliminary data.</text>
</comment>
<evidence type="ECO:0000313" key="2">
    <source>
        <dbReference type="Proteomes" id="UP001212152"/>
    </source>
</evidence>
<keyword evidence="2" id="KW-1185">Reference proteome</keyword>
<accession>A0AAD5TAK1</accession>